<evidence type="ECO:0000313" key="1">
    <source>
        <dbReference type="EMBL" id="DAE30111.1"/>
    </source>
</evidence>
<accession>A0A8S5RFG6</accession>
<proteinExistence type="predicted"/>
<protein>
    <submittedName>
        <fullName evidence="1">Tail tube protein</fullName>
    </submittedName>
</protein>
<organism evidence="1">
    <name type="scientific">virus sp. ctQmo6</name>
    <dbReference type="NCBI Taxonomy" id="2827990"/>
    <lineage>
        <taxon>Viruses</taxon>
    </lineage>
</organism>
<dbReference type="EMBL" id="BK059102">
    <property type="protein sequence ID" value="DAE30111.1"/>
    <property type="molecule type" value="Genomic_DNA"/>
</dbReference>
<sequence>MADNTSYVAGVSTNGTTLSYGIETVAGQKPTAFTLLHRINSIDEVTVEPEAIDASALEDKQTRNIAGRDTVTENYVVTVNKTDQTVKEWTDLISEAQTAKAAGKRVWFQEITEGLTNAEFIVASPPARIPKTAKEQNGLLTMQMNCITDELKGEDTAVTPTEHSGE</sequence>
<name>A0A8S5RFG6_9VIRU</name>
<reference evidence="1" key="1">
    <citation type="journal article" date="2021" name="Proc. Natl. Acad. Sci. U.S.A.">
        <title>A Catalog of Tens of Thousands of Viruses from Human Metagenomes Reveals Hidden Associations with Chronic Diseases.</title>
        <authorList>
            <person name="Tisza M.J."/>
            <person name="Buck C.B."/>
        </authorList>
    </citation>
    <scope>NUCLEOTIDE SEQUENCE</scope>
    <source>
        <strain evidence="1">CtQmo6</strain>
    </source>
</reference>